<evidence type="ECO:0000313" key="2">
    <source>
        <dbReference type="Proteomes" id="UP000249239"/>
    </source>
</evidence>
<protein>
    <submittedName>
        <fullName evidence="1">Uncharacterized protein</fullName>
    </submittedName>
</protein>
<accession>A0A2W7Q4Q6</accession>
<sequence>MTLMMCHFTQLIHDGNITVIYDSMSFSYDAELFSEAFWSVKVFANHCLYDKLKLQTQVKE</sequence>
<gene>
    <name evidence="1" type="ORF">LX69_01749</name>
</gene>
<evidence type="ECO:0000313" key="1">
    <source>
        <dbReference type="EMBL" id="PZX16679.1"/>
    </source>
</evidence>
<organism evidence="1 2">
    <name type="scientific">Breznakibacter xylanolyticus</name>
    <dbReference type="NCBI Taxonomy" id="990"/>
    <lineage>
        <taxon>Bacteria</taxon>
        <taxon>Pseudomonadati</taxon>
        <taxon>Bacteroidota</taxon>
        <taxon>Bacteroidia</taxon>
        <taxon>Marinilabiliales</taxon>
        <taxon>Marinilabiliaceae</taxon>
        <taxon>Breznakibacter</taxon>
    </lineage>
</organism>
<dbReference type="EMBL" id="QKZK01000012">
    <property type="protein sequence ID" value="PZX16679.1"/>
    <property type="molecule type" value="Genomic_DNA"/>
</dbReference>
<comment type="caution">
    <text evidence="1">The sequence shown here is derived from an EMBL/GenBank/DDBJ whole genome shotgun (WGS) entry which is preliminary data.</text>
</comment>
<name>A0A2W7Q4Q6_9BACT</name>
<reference evidence="1 2" key="1">
    <citation type="submission" date="2018-06" db="EMBL/GenBank/DDBJ databases">
        <title>Genomic Encyclopedia of Archaeal and Bacterial Type Strains, Phase II (KMG-II): from individual species to whole genera.</title>
        <authorList>
            <person name="Goeker M."/>
        </authorList>
    </citation>
    <scope>NUCLEOTIDE SEQUENCE [LARGE SCALE GENOMIC DNA]</scope>
    <source>
        <strain evidence="1 2">DSM 6779</strain>
    </source>
</reference>
<proteinExistence type="predicted"/>
<dbReference type="Proteomes" id="UP000249239">
    <property type="component" value="Unassembled WGS sequence"/>
</dbReference>
<keyword evidence="2" id="KW-1185">Reference proteome</keyword>
<dbReference type="AlphaFoldDB" id="A0A2W7Q4Q6"/>